<comment type="caution">
    <text evidence="1">The sequence shown here is derived from an EMBL/GenBank/DDBJ whole genome shotgun (WGS) entry which is preliminary data.</text>
</comment>
<organism evidence="1 2">
    <name type="scientific">Salvia divinorum</name>
    <name type="common">Maria pastora</name>
    <name type="synonym">Diviner's sage</name>
    <dbReference type="NCBI Taxonomy" id="28513"/>
    <lineage>
        <taxon>Eukaryota</taxon>
        <taxon>Viridiplantae</taxon>
        <taxon>Streptophyta</taxon>
        <taxon>Embryophyta</taxon>
        <taxon>Tracheophyta</taxon>
        <taxon>Spermatophyta</taxon>
        <taxon>Magnoliopsida</taxon>
        <taxon>eudicotyledons</taxon>
        <taxon>Gunneridae</taxon>
        <taxon>Pentapetalae</taxon>
        <taxon>asterids</taxon>
        <taxon>lamiids</taxon>
        <taxon>Lamiales</taxon>
        <taxon>Lamiaceae</taxon>
        <taxon>Nepetoideae</taxon>
        <taxon>Mentheae</taxon>
        <taxon>Salviinae</taxon>
        <taxon>Salvia</taxon>
        <taxon>Salvia subgen. Calosphace</taxon>
    </lineage>
</organism>
<sequence length="80" mass="8987">MIDDLRRDMGYSGDGDAGTDGDFFFRHVFGKVKLFSGFSDSISRTLLCCHLKSSEGDIVVFVLMSRFQSEFGFFTAELLL</sequence>
<keyword evidence="2" id="KW-1185">Reference proteome</keyword>
<evidence type="ECO:0000313" key="2">
    <source>
        <dbReference type="Proteomes" id="UP001567538"/>
    </source>
</evidence>
<accession>A0ABD1GX76</accession>
<dbReference type="Proteomes" id="UP001567538">
    <property type="component" value="Unassembled WGS sequence"/>
</dbReference>
<name>A0ABD1GX76_SALDI</name>
<proteinExistence type="predicted"/>
<reference evidence="1 2" key="1">
    <citation type="submission" date="2024-06" db="EMBL/GenBank/DDBJ databases">
        <title>A chromosome level genome sequence of Diviner's sage (Salvia divinorum).</title>
        <authorList>
            <person name="Ford S.A."/>
            <person name="Ro D.-K."/>
            <person name="Ness R.W."/>
            <person name="Phillips M.A."/>
        </authorList>
    </citation>
    <scope>NUCLEOTIDE SEQUENCE [LARGE SCALE GENOMIC DNA]</scope>
    <source>
        <strain evidence="1">SAF-2024a</strain>
        <tissue evidence="1">Leaf</tissue>
    </source>
</reference>
<evidence type="ECO:0000313" key="1">
    <source>
        <dbReference type="EMBL" id="KAL1548594.1"/>
    </source>
</evidence>
<dbReference type="AlphaFoldDB" id="A0ABD1GX76"/>
<gene>
    <name evidence="1" type="ORF">AAHA92_16807</name>
</gene>
<protein>
    <submittedName>
        <fullName evidence="1">Uncharacterized protein</fullName>
    </submittedName>
</protein>
<dbReference type="EMBL" id="JBEAFC010000007">
    <property type="protein sequence ID" value="KAL1548594.1"/>
    <property type="molecule type" value="Genomic_DNA"/>
</dbReference>